<dbReference type="Proteomes" id="UP000663722">
    <property type="component" value="Chromosome"/>
</dbReference>
<dbReference type="KEGG" id="dmm:dnm_078250"/>
<keyword evidence="1" id="KW-1133">Transmembrane helix</keyword>
<evidence type="ECO:0000313" key="3">
    <source>
        <dbReference type="Proteomes" id="UP000663722"/>
    </source>
</evidence>
<gene>
    <name evidence="2" type="ORF">dnm_078250</name>
</gene>
<evidence type="ECO:0000256" key="1">
    <source>
        <dbReference type="SAM" id="Phobius"/>
    </source>
</evidence>
<keyword evidence="1" id="KW-0472">Membrane</keyword>
<protein>
    <submittedName>
        <fullName evidence="2">Uncharacterized protein</fullName>
    </submittedName>
</protein>
<keyword evidence="1" id="KW-0812">Transmembrane</keyword>
<feature type="transmembrane region" description="Helical" evidence="1">
    <location>
        <begin position="6"/>
        <end position="35"/>
    </location>
</feature>
<dbReference type="EMBL" id="CP061800">
    <property type="protein sequence ID" value="QTA91751.1"/>
    <property type="molecule type" value="Genomic_DNA"/>
</dbReference>
<accession>A0A975GS68</accession>
<proteinExistence type="predicted"/>
<keyword evidence="3" id="KW-1185">Reference proteome</keyword>
<dbReference type="AlphaFoldDB" id="A0A975GS68"/>
<name>A0A975GS68_9BACT</name>
<sequence length="37" mass="4308">MKFTNIFAFIFVSFFGLSSFLLLISSFLISSFLIYMD</sequence>
<organism evidence="2 3">
    <name type="scientific">Desulfonema magnum</name>
    <dbReference type="NCBI Taxonomy" id="45655"/>
    <lineage>
        <taxon>Bacteria</taxon>
        <taxon>Pseudomonadati</taxon>
        <taxon>Thermodesulfobacteriota</taxon>
        <taxon>Desulfobacteria</taxon>
        <taxon>Desulfobacterales</taxon>
        <taxon>Desulfococcaceae</taxon>
        <taxon>Desulfonema</taxon>
    </lineage>
</organism>
<reference evidence="2" key="1">
    <citation type="journal article" date="2021" name="Microb. Physiol.">
        <title>Proteogenomic Insights into the Physiology of Marine, Sulfate-Reducing, Filamentous Desulfonema limicola and Desulfonema magnum.</title>
        <authorList>
            <person name="Schnaars V."/>
            <person name="Wohlbrand L."/>
            <person name="Scheve S."/>
            <person name="Hinrichs C."/>
            <person name="Reinhardt R."/>
            <person name="Rabus R."/>
        </authorList>
    </citation>
    <scope>NUCLEOTIDE SEQUENCE</scope>
    <source>
        <strain evidence="2">4be13</strain>
    </source>
</reference>
<evidence type="ECO:0000313" key="2">
    <source>
        <dbReference type="EMBL" id="QTA91751.1"/>
    </source>
</evidence>